<dbReference type="EMBL" id="CP001819">
    <property type="protein sequence ID" value="ACZ22614.1"/>
    <property type="molecule type" value="Genomic_DNA"/>
</dbReference>
<dbReference type="AlphaFoldDB" id="D1BAR3"/>
<feature type="compositionally biased region" description="Polar residues" evidence="1">
    <location>
        <begin position="1"/>
        <end position="12"/>
    </location>
</feature>
<evidence type="ECO:0000313" key="2">
    <source>
        <dbReference type="EMBL" id="ACZ22614.1"/>
    </source>
</evidence>
<name>D1BAR3_SANKS</name>
<keyword evidence="3" id="KW-1185">Reference proteome</keyword>
<dbReference type="Proteomes" id="UP000000322">
    <property type="component" value="Chromosome"/>
</dbReference>
<accession>D1BAR3</accession>
<organism evidence="2 3">
    <name type="scientific">Sanguibacter keddieii (strain ATCC 51767 / DSM 10542 / NCFB 3025 / ST-74)</name>
    <dbReference type="NCBI Taxonomy" id="446469"/>
    <lineage>
        <taxon>Bacteria</taxon>
        <taxon>Bacillati</taxon>
        <taxon>Actinomycetota</taxon>
        <taxon>Actinomycetes</taxon>
        <taxon>Micrococcales</taxon>
        <taxon>Sanguibacteraceae</taxon>
        <taxon>Sanguibacter</taxon>
    </lineage>
</organism>
<sequence>MSETSPAQTTPPLGSAPDAGSAPRDDQVDRVRRDVASALLAEPGVLRLEPTLATMVRAWSTAPAPDELVRVTTTGGTVDVAVHLAVQGEEARLVAHRARAAVRRLVVEHGHVPGSVEVSVLTVEPAQVPEAVG</sequence>
<dbReference type="STRING" id="446469.Sked_27100"/>
<dbReference type="OrthoDB" id="5149138at2"/>
<proteinExistence type="predicted"/>
<dbReference type="RefSeq" id="WP_012867683.1">
    <property type="nucleotide sequence ID" value="NC_013521.1"/>
</dbReference>
<feature type="region of interest" description="Disordered" evidence="1">
    <location>
        <begin position="1"/>
        <end position="31"/>
    </location>
</feature>
<protein>
    <recommendedName>
        <fullName evidence="4">Asp23/Gls24 family envelope stress response protein</fullName>
    </recommendedName>
</protein>
<evidence type="ECO:0000256" key="1">
    <source>
        <dbReference type="SAM" id="MobiDB-lite"/>
    </source>
</evidence>
<dbReference type="KEGG" id="ske:Sked_27100"/>
<evidence type="ECO:0008006" key="4">
    <source>
        <dbReference type="Google" id="ProtNLM"/>
    </source>
</evidence>
<gene>
    <name evidence="2" type="ordered locus">Sked_27100</name>
</gene>
<reference evidence="2 3" key="1">
    <citation type="journal article" date="2009" name="Stand. Genomic Sci.">
        <title>Complete genome sequence of Sanguibacter keddieii type strain (ST-74).</title>
        <authorList>
            <person name="Ivanova N."/>
            <person name="Sikorski J."/>
            <person name="Sims D."/>
            <person name="Brettin T."/>
            <person name="Detter J.C."/>
            <person name="Han C."/>
            <person name="Lapidus A."/>
            <person name="Copeland A."/>
            <person name="Glavina Del Rio T."/>
            <person name="Nolan M."/>
            <person name="Chen F."/>
            <person name="Lucas S."/>
            <person name="Tice H."/>
            <person name="Cheng J.F."/>
            <person name="Bruce D."/>
            <person name="Goodwin L."/>
            <person name="Pitluck S."/>
            <person name="Pati A."/>
            <person name="Mavromatis K."/>
            <person name="Chen A."/>
            <person name="Palaniappan K."/>
            <person name="D'haeseleer P."/>
            <person name="Chain P."/>
            <person name="Bristow J."/>
            <person name="Eisen J.A."/>
            <person name="Markowitz V."/>
            <person name="Hugenholtz P."/>
            <person name="Goker M."/>
            <person name="Pukall R."/>
            <person name="Klenk H.P."/>
            <person name="Kyrpides N.C."/>
        </authorList>
    </citation>
    <scope>NUCLEOTIDE SEQUENCE [LARGE SCALE GENOMIC DNA]</scope>
    <source>
        <strain evidence="3">ATCC 51767 / DSM 10542 / NCFB 3025 / ST-74</strain>
    </source>
</reference>
<evidence type="ECO:0000313" key="3">
    <source>
        <dbReference type="Proteomes" id="UP000000322"/>
    </source>
</evidence>
<dbReference type="HOGENOM" id="CLU_1905278_0_0_11"/>